<dbReference type="Gene3D" id="3.40.190.10">
    <property type="entry name" value="Periplasmic binding protein-like II"/>
    <property type="match status" value="2"/>
</dbReference>
<keyword evidence="4 11" id="KW-1133">Transmembrane helix</keyword>
<dbReference type="Pfam" id="PF00060">
    <property type="entry name" value="Lig_chan"/>
    <property type="match status" value="1"/>
</dbReference>
<feature type="transmembrane region" description="Helical" evidence="11">
    <location>
        <begin position="88"/>
        <end position="112"/>
    </location>
</feature>
<keyword evidence="5" id="KW-0406">Ion transport</keyword>
<keyword evidence="3 11" id="KW-0812">Transmembrane</keyword>
<evidence type="ECO:0000256" key="8">
    <source>
        <dbReference type="ARBA" id="ARBA00023180"/>
    </source>
</evidence>
<evidence type="ECO:0000256" key="1">
    <source>
        <dbReference type="ARBA" id="ARBA00004141"/>
    </source>
</evidence>
<sequence>MKRPDTTVPLFVFTMIFSEYAWVTWFSILILTGFLIYFFHRWLYKTFAENLVPKPINMFNLKDSFWFVTASIALAGPERSPVSFSNRLLVAGFWFFCELMMASYTANLAAFLTASRLVTSISSLEDLASQNDVNYSVISGSSGETYFKRMADIEDNFYSLWRDMSYASSPDSTVTKYAVWDYPLGDKYMRLWKSMNFVKDSKEGLSKVLAGDFVFFQETPILEYDMMRHCSLTTVGKPFSAKPYAFVLPQGSPLVKQVSNVILELQSETLLTTLKTKWWKNETTPCPIRDESAGLGFETLGGIFVVMLIGCALGVITLILECIFAKYMIFKQVGG</sequence>
<dbReference type="SMART" id="SM00079">
    <property type="entry name" value="PBPe"/>
    <property type="match status" value="1"/>
</dbReference>
<evidence type="ECO:0000256" key="2">
    <source>
        <dbReference type="ARBA" id="ARBA00022448"/>
    </source>
</evidence>
<feature type="transmembrane region" description="Helical" evidence="11">
    <location>
        <begin position="20"/>
        <end position="39"/>
    </location>
</feature>
<evidence type="ECO:0000313" key="13">
    <source>
        <dbReference type="EMBL" id="KAJ8318255.1"/>
    </source>
</evidence>
<keyword evidence="6 11" id="KW-0472">Membrane</keyword>
<dbReference type="InterPro" id="IPR001320">
    <property type="entry name" value="Iontro_rcpt_C"/>
</dbReference>
<keyword evidence="2" id="KW-0813">Transport</keyword>
<comment type="caution">
    <text evidence="13">The sequence shown here is derived from an EMBL/GenBank/DDBJ whole genome shotgun (WGS) entry which is preliminary data.</text>
</comment>
<evidence type="ECO:0000256" key="6">
    <source>
        <dbReference type="ARBA" id="ARBA00023136"/>
    </source>
</evidence>
<dbReference type="InterPro" id="IPR015683">
    <property type="entry name" value="Ionotropic_Glu_rcpt"/>
</dbReference>
<dbReference type="Proteomes" id="UP001217089">
    <property type="component" value="Unassembled WGS sequence"/>
</dbReference>
<evidence type="ECO:0000259" key="12">
    <source>
        <dbReference type="SMART" id="SM00079"/>
    </source>
</evidence>
<gene>
    <name evidence="13" type="ORF">KUTeg_003346</name>
</gene>
<evidence type="ECO:0000256" key="5">
    <source>
        <dbReference type="ARBA" id="ARBA00023065"/>
    </source>
</evidence>
<feature type="non-terminal residue" evidence="13">
    <location>
        <position position="335"/>
    </location>
</feature>
<evidence type="ECO:0000256" key="7">
    <source>
        <dbReference type="ARBA" id="ARBA00023170"/>
    </source>
</evidence>
<keyword evidence="9" id="KW-1071">Ligand-gated ion channel</keyword>
<feature type="domain" description="Ionotropic glutamate receptor C-terminal" evidence="12">
    <location>
        <begin position="36"/>
        <end position="281"/>
    </location>
</feature>
<keyword evidence="10" id="KW-0407">Ion channel</keyword>
<name>A0ABQ9FRC5_TEGGR</name>
<proteinExistence type="predicted"/>
<evidence type="ECO:0000256" key="9">
    <source>
        <dbReference type="ARBA" id="ARBA00023286"/>
    </source>
</evidence>
<evidence type="ECO:0000256" key="11">
    <source>
        <dbReference type="SAM" id="Phobius"/>
    </source>
</evidence>
<dbReference type="Gene3D" id="1.10.287.70">
    <property type="match status" value="1"/>
</dbReference>
<feature type="transmembrane region" description="Helical" evidence="11">
    <location>
        <begin position="303"/>
        <end position="329"/>
    </location>
</feature>
<keyword evidence="14" id="KW-1185">Reference proteome</keyword>
<dbReference type="PANTHER" id="PTHR18966">
    <property type="entry name" value="IONOTROPIC GLUTAMATE RECEPTOR"/>
    <property type="match status" value="1"/>
</dbReference>
<accession>A0ABQ9FRC5</accession>
<dbReference type="EMBL" id="JARBDR010000214">
    <property type="protein sequence ID" value="KAJ8318255.1"/>
    <property type="molecule type" value="Genomic_DNA"/>
</dbReference>
<keyword evidence="8" id="KW-0325">Glycoprotein</keyword>
<evidence type="ECO:0000313" key="14">
    <source>
        <dbReference type="Proteomes" id="UP001217089"/>
    </source>
</evidence>
<dbReference type="SUPFAM" id="SSF53850">
    <property type="entry name" value="Periplasmic binding protein-like II"/>
    <property type="match status" value="1"/>
</dbReference>
<evidence type="ECO:0000256" key="4">
    <source>
        <dbReference type="ARBA" id="ARBA00022989"/>
    </source>
</evidence>
<organism evidence="13 14">
    <name type="scientific">Tegillarca granosa</name>
    <name type="common">Malaysian cockle</name>
    <name type="synonym">Anadara granosa</name>
    <dbReference type="NCBI Taxonomy" id="220873"/>
    <lineage>
        <taxon>Eukaryota</taxon>
        <taxon>Metazoa</taxon>
        <taxon>Spiralia</taxon>
        <taxon>Lophotrochozoa</taxon>
        <taxon>Mollusca</taxon>
        <taxon>Bivalvia</taxon>
        <taxon>Autobranchia</taxon>
        <taxon>Pteriomorphia</taxon>
        <taxon>Arcoida</taxon>
        <taxon>Arcoidea</taxon>
        <taxon>Arcidae</taxon>
        <taxon>Tegillarca</taxon>
    </lineage>
</organism>
<evidence type="ECO:0000256" key="10">
    <source>
        <dbReference type="ARBA" id="ARBA00023303"/>
    </source>
</evidence>
<keyword evidence="7" id="KW-0675">Receptor</keyword>
<comment type="subcellular location">
    <subcellularLocation>
        <location evidence="1">Membrane</location>
        <topology evidence="1">Multi-pass membrane protein</topology>
    </subcellularLocation>
</comment>
<evidence type="ECO:0000256" key="3">
    <source>
        <dbReference type="ARBA" id="ARBA00022692"/>
    </source>
</evidence>
<reference evidence="13 14" key="1">
    <citation type="submission" date="2022-12" db="EMBL/GenBank/DDBJ databases">
        <title>Chromosome-level genome of Tegillarca granosa.</title>
        <authorList>
            <person name="Kim J."/>
        </authorList>
    </citation>
    <scope>NUCLEOTIDE SEQUENCE [LARGE SCALE GENOMIC DNA]</scope>
    <source>
        <strain evidence="13">Teg-2019</strain>
        <tissue evidence="13">Adductor muscle</tissue>
    </source>
</reference>
<protein>
    <recommendedName>
        <fullName evidence="12">Ionotropic glutamate receptor C-terminal domain-containing protein</fullName>
    </recommendedName>
</protein>